<protein>
    <submittedName>
        <fullName evidence="1">Uncharacterized protein</fullName>
    </submittedName>
</protein>
<reference evidence="1" key="1">
    <citation type="journal article" date="2016" name="Front. Microbiol.">
        <title>Genome Sequence of the Piezophilic, Mesophilic Sulfate-Reducing Bacterium Desulfovibrio indicus J2T.</title>
        <authorList>
            <person name="Cao J."/>
            <person name="Maignien L."/>
            <person name="Shao Z."/>
            <person name="Alain K."/>
            <person name="Jebbar M."/>
        </authorList>
    </citation>
    <scope>NUCLEOTIDE SEQUENCE</scope>
    <source>
        <strain evidence="1">NBRC 103626</strain>
    </source>
</reference>
<accession>A0AA37M9U7</accession>
<organism evidence="1 2">
    <name type="scientific">Methylobacterium gregans</name>
    <dbReference type="NCBI Taxonomy" id="374424"/>
    <lineage>
        <taxon>Bacteria</taxon>
        <taxon>Pseudomonadati</taxon>
        <taxon>Pseudomonadota</taxon>
        <taxon>Alphaproteobacteria</taxon>
        <taxon>Hyphomicrobiales</taxon>
        <taxon>Methylobacteriaceae</taxon>
        <taxon>Methylobacterium</taxon>
    </lineage>
</organism>
<dbReference type="Proteomes" id="UP001055108">
    <property type="component" value="Unassembled WGS sequence"/>
</dbReference>
<keyword evidence="2" id="KW-1185">Reference proteome</keyword>
<reference evidence="1" key="2">
    <citation type="submission" date="2021-08" db="EMBL/GenBank/DDBJ databases">
        <authorList>
            <person name="Tani A."/>
            <person name="Ola A."/>
            <person name="Ogura Y."/>
            <person name="Katsura K."/>
            <person name="Hayashi T."/>
        </authorList>
    </citation>
    <scope>NUCLEOTIDE SEQUENCE</scope>
    <source>
        <strain evidence="1">NBRC 103626</strain>
    </source>
</reference>
<gene>
    <name evidence="1" type="ORF">NBEOAGPD_1106</name>
</gene>
<sequence>MRKLLLAFLLPRVVSWLRRRYGSPNHRTRPY</sequence>
<dbReference type="AlphaFoldDB" id="A0AA37M9U7"/>
<comment type="caution">
    <text evidence="1">The sequence shown here is derived from an EMBL/GenBank/DDBJ whole genome shotgun (WGS) entry which is preliminary data.</text>
</comment>
<evidence type="ECO:0000313" key="2">
    <source>
        <dbReference type="Proteomes" id="UP001055108"/>
    </source>
</evidence>
<dbReference type="EMBL" id="BPQM01000025">
    <property type="protein sequence ID" value="GJD77895.1"/>
    <property type="molecule type" value="Genomic_DNA"/>
</dbReference>
<evidence type="ECO:0000313" key="1">
    <source>
        <dbReference type="EMBL" id="GJD77895.1"/>
    </source>
</evidence>
<proteinExistence type="predicted"/>
<name>A0AA37M9U7_9HYPH</name>